<reference evidence="1" key="1">
    <citation type="submission" date="2010-03" db="EMBL/GenBank/DDBJ databases">
        <title>Annotation of Blastomyces dermatitidis strain ATCC 18188.</title>
        <authorList>
            <consortium name="The Broad Institute Genome Sequencing Platform"/>
            <consortium name="Broad Institute Genome Sequencing Center for Infectious Disease."/>
            <person name="Cuomo C."/>
            <person name="Klein B."/>
            <person name="Sullivan T."/>
            <person name="Heitman J."/>
            <person name="Young S."/>
            <person name="Zeng Q."/>
            <person name="Gargeya S."/>
            <person name="Alvarado L."/>
            <person name="Berlin A.M."/>
            <person name="Chapman S.B."/>
            <person name="Chen Z."/>
            <person name="Freedman E."/>
            <person name="Gellesch M."/>
            <person name="Goldberg J."/>
            <person name="Griggs A."/>
            <person name="Gujja S."/>
            <person name="Heilman E."/>
            <person name="Heiman D."/>
            <person name="Howarth C."/>
            <person name="Mehta T."/>
            <person name="Neiman D."/>
            <person name="Pearson M."/>
            <person name="Roberts A."/>
            <person name="Saif S."/>
            <person name="Shea T."/>
            <person name="Shenoy N."/>
            <person name="Sisk P."/>
            <person name="Stolte C."/>
            <person name="Sykes S."/>
            <person name="White J."/>
            <person name="Yandava C."/>
            <person name="Haas B."/>
            <person name="Nusbaum C."/>
            <person name="Birren B."/>
        </authorList>
    </citation>
    <scope>NUCLEOTIDE SEQUENCE</scope>
    <source>
        <strain evidence="1">ATCC 18188</strain>
    </source>
</reference>
<accession>A0A0J9EQN9</accession>
<sequence>MIVKLHHQINAAAKALEDVKDTLTPGLTRRLNKIFMVQAELNTHHEGELADHYQANRHQVIKFSRRQVQVDGVLTIKNANCKIAICRADEMKKMFNKTLQLIGIKSTKSTATQSQQDNSIESQLTVNSTPSNEYIDNLYVIDRCDDDY</sequence>
<dbReference type="EMBL" id="GG749467">
    <property type="protein sequence ID" value="KMW68346.1"/>
    <property type="molecule type" value="Genomic_DNA"/>
</dbReference>
<evidence type="ECO:0000313" key="1">
    <source>
        <dbReference type="EMBL" id="KMW68346.1"/>
    </source>
</evidence>
<proteinExistence type="predicted"/>
<organism evidence="1">
    <name type="scientific">Ajellomyces dermatitidis (strain ATCC 18188 / CBS 674.68)</name>
    <name type="common">Blastomyces dermatitidis</name>
    <dbReference type="NCBI Taxonomy" id="653446"/>
    <lineage>
        <taxon>Eukaryota</taxon>
        <taxon>Fungi</taxon>
        <taxon>Dikarya</taxon>
        <taxon>Ascomycota</taxon>
        <taxon>Pezizomycotina</taxon>
        <taxon>Eurotiomycetes</taxon>
        <taxon>Eurotiomycetidae</taxon>
        <taxon>Onygenales</taxon>
        <taxon>Ajellomycetaceae</taxon>
        <taxon>Blastomyces</taxon>
    </lineage>
</organism>
<dbReference type="Proteomes" id="UP000007802">
    <property type="component" value="Unassembled WGS sequence"/>
</dbReference>
<protein>
    <submittedName>
        <fullName evidence="1">Uncharacterized protein</fullName>
    </submittedName>
</protein>
<dbReference type="OrthoDB" id="4209856at2759"/>
<gene>
    <name evidence="1" type="ORF">BDDG_12751</name>
</gene>
<dbReference type="AlphaFoldDB" id="A0A0J9EQN9"/>
<name>A0A0J9EQN9_AJEDA</name>